<accession>A0A1J1HEE9</accession>
<reference evidence="10 11" key="1">
    <citation type="submission" date="2015-04" db="EMBL/GenBank/DDBJ databases">
        <authorList>
            <person name="Syromyatnikov M.Y."/>
            <person name="Popov V.N."/>
        </authorList>
    </citation>
    <scope>NUCLEOTIDE SEQUENCE [LARGE SCALE GENOMIC DNA]</scope>
</reference>
<feature type="transmembrane region" description="Helical" evidence="8">
    <location>
        <begin position="373"/>
        <end position="394"/>
    </location>
</feature>
<dbReference type="PROSITE" id="PS50850">
    <property type="entry name" value="MFS"/>
    <property type="match status" value="1"/>
</dbReference>
<feature type="transmembrane region" description="Helical" evidence="8">
    <location>
        <begin position="150"/>
        <end position="171"/>
    </location>
</feature>
<evidence type="ECO:0000256" key="2">
    <source>
        <dbReference type="ARBA" id="ARBA00022448"/>
    </source>
</evidence>
<feature type="transmembrane region" description="Helical" evidence="8">
    <location>
        <begin position="348"/>
        <end position="367"/>
    </location>
</feature>
<comment type="subcellular location">
    <subcellularLocation>
        <location evidence="1">Membrane</location>
        <topology evidence="1">Multi-pass membrane protein</topology>
    </subcellularLocation>
</comment>
<evidence type="ECO:0000256" key="7">
    <source>
        <dbReference type="SAM" id="MobiDB-lite"/>
    </source>
</evidence>
<dbReference type="InterPro" id="IPR011701">
    <property type="entry name" value="MFS"/>
</dbReference>
<gene>
    <name evidence="10" type="primary">similar to Sialin</name>
    <name evidence="10" type="ORF">CLUMA_CG000182</name>
</gene>
<feature type="transmembrane region" description="Helical" evidence="8">
    <location>
        <begin position="6"/>
        <end position="29"/>
    </location>
</feature>
<protein>
    <submittedName>
        <fullName evidence="10">CLUMA_CG000182, isoform A</fullName>
    </submittedName>
</protein>
<keyword evidence="6 8" id="KW-0472">Membrane</keyword>
<dbReference type="Proteomes" id="UP000183832">
    <property type="component" value="Unassembled WGS sequence"/>
</dbReference>
<dbReference type="Pfam" id="PF07690">
    <property type="entry name" value="MFS_1"/>
    <property type="match status" value="1"/>
</dbReference>
<dbReference type="GO" id="GO:0006820">
    <property type="term" value="P:monoatomic anion transport"/>
    <property type="evidence" value="ECO:0007669"/>
    <property type="project" value="TreeGrafter"/>
</dbReference>
<evidence type="ECO:0000256" key="5">
    <source>
        <dbReference type="ARBA" id="ARBA00022989"/>
    </source>
</evidence>
<dbReference type="CDD" id="cd17318">
    <property type="entry name" value="MFS_SLC17"/>
    <property type="match status" value="1"/>
</dbReference>
<keyword evidence="3 8" id="KW-0812">Transmembrane</keyword>
<dbReference type="SUPFAM" id="SSF103473">
    <property type="entry name" value="MFS general substrate transporter"/>
    <property type="match status" value="1"/>
</dbReference>
<feature type="transmembrane region" description="Helical" evidence="8">
    <location>
        <begin position="439"/>
        <end position="460"/>
    </location>
</feature>
<feature type="region of interest" description="Disordered" evidence="7">
    <location>
        <begin position="470"/>
        <end position="496"/>
    </location>
</feature>
<dbReference type="AlphaFoldDB" id="A0A1J1HEE9"/>
<keyword evidence="11" id="KW-1185">Reference proteome</keyword>
<feature type="transmembrane region" description="Helical" evidence="8">
    <location>
        <begin position="183"/>
        <end position="204"/>
    </location>
</feature>
<dbReference type="GO" id="GO:0015293">
    <property type="term" value="F:symporter activity"/>
    <property type="evidence" value="ECO:0007669"/>
    <property type="project" value="UniProtKB-KW"/>
</dbReference>
<dbReference type="InterPro" id="IPR050382">
    <property type="entry name" value="MFS_Na/Anion_cotransporter"/>
</dbReference>
<evidence type="ECO:0000256" key="6">
    <source>
        <dbReference type="ARBA" id="ARBA00023136"/>
    </source>
</evidence>
<dbReference type="OrthoDB" id="2985014at2759"/>
<evidence type="ECO:0000256" key="4">
    <source>
        <dbReference type="ARBA" id="ARBA00022847"/>
    </source>
</evidence>
<dbReference type="InterPro" id="IPR036259">
    <property type="entry name" value="MFS_trans_sf"/>
</dbReference>
<feature type="transmembrane region" description="Helical" evidence="8">
    <location>
        <begin position="267"/>
        <end position="290"/>
    </location>
</feature>
<dbReference type="PANTHER" id="PTHR11662:SF411">
    <property type="entry name" value="GH05102P"/>
    <property type="match status" value="1"/>
</dbReference>
<feature type="transmembrane region" description="Helical" evidence="8">
    <location>
        <begin position="119"/>
        <end position="138"/>
    </location>
</feature>
<dbReference type="Gene3D" id="1.20.1250.20">
    <property type="entry name" value="MFS general substrate transporter like domains"/>
    <property type="match status" value="1"/>
</dbReference>
<dbReference type="STRING" id="568069.A0A1J1HEE9"/>
<dbReference type="PANTHER" id="PTHR11662">
    <property type="entry name" value="SOLUTE CARRIER FAMILY 17"/>
    <property type="match status" value="1"/>
</dbReference>
<proteinExistence type="predicted"/>
<dbReference type="EMBL" id="CVRI01000001">
    <property type="protein sequence ID" value="CRK86344.1"/>
    <property type="molecule type" value="Genomic_DNA"/>
</dbReference>
<feature type="transmembrane region" description="Helical" evidence="8">
    <location>
        <begin position="406"/>
        <end position="427"/>
    </location>
</feature>
<name>A0A1J1HEE9_9DIPT</name>
<evidence type="ECO:0000313" key="11">
    <source>
        <dbReference type="Proteomes" id="UP000183832"/>
    </source>
</evidence>
<feature type="transmembrane region" description="Helical" evidence="8">
    <location>
        <begin position="210"/>
        <end position="229"/>
    </location>
</feature>
<keyword evidence="5 8" id="KW-1133">Transmembrane helix</keyword>
<keyword evidence="2" id="KW-0813">Transport</keyword>
<dbReference type="GO" id="GO:0016020">
    <property type="term" value="C:membrane"/>
    <property type="evidence" value="ECO:0007669"/>
    <property type="project" value="UniProtKB-SubCell"/>
</dbReference>
<feature type="domain" description="Major facilitator superfamily (MFS) profile" evidence="9">
    <location>
        <begin position="14"/>
        <end position="465"/>
    </location>
</feature>
<evidence type="ECO:0000259" key="9">
    <source>
        <dbReference type="PROSITE" id="PS50850"/>
    </source>
</evidence>
<sequence length="496" mass="54383">MSGNSSGWLTCRQVLNIMVIFGFMLNYALRVNLTIAIVEMIDPAALGGPTNITNVVADNITTTPLPSTEATTVKSVLGGNRYFWTESQKQLILGSFFWGYILTELPGGRLAELIGGHRVFGHSMLWSSVVTLIIPFAANLGVTAMVISRVVLGFLLGASWPAIHPMTAVWIPPMDRSKFISNMMASALGAAITMPICGYLISWFNWPSVFYATGSIGVLWSLCWFIFVFETPAKHPRISDEERREIEDAIGSSTSKKRPSYVPWKSILSAPCVWAIILVHGASVFGYFLVVNQLPGYMKTILHYDIKSNGLLSSLPYFGKYFMSVTASHFADHLRKTGKVSTTVARKAFTTFAVAPPGLMFILLVFFGYDKYWAVAIFTIALTLNGAVTAGYLGNGLDIAPNFSGTIFGMANTLSSFGGFVSAWMVGELTENNNTYGQWQIIFGIVAATYLIGSTSFLLMGRGELQPWNNPPERNGFPLQDIRQEEGVPLKRNNAS</sequence>
<organism evidence="10 11">
    <name type="scientific">Clunio marinus</name>
    <dbReference type="NCBI Taxonomy" id="568069"/>
    <lineage>
        <taxon>Eukaryota</taxon>
        <taxon>Metazoa</taxon>
        <taxon>Ecdysozoa</taxon>
        <taxon>Arthropoda</taxon>
        <taxon>Hexapoda</taxon>
        <taxon>Insecta</taxon>
        <taxon>Pterygota</taxon>
        <taxon>Neoptera</taxon>
        <taxon>Endopterygota</taxon>
        <taxon>Diptera</taxon>
        <taxon>Nematocera</taxon>
        <taxon>Chironomoidea</taxon>
        <taxon>Chironomidae</taxon>
        <taxon>Clunio</taxon>
    </lineage>
</organism>
<evidence type="ECO:0000256" key="1">
    <source>
        <dbReference type="ARBA" id="ARBA00004141"/>
    </source>
</evidence>
<dbReference type="InterPro" id="IPR020846">
    <property type="entry name" value="MFS_dom"/>
</dbReference>
<evidence type="ECO:0000313" key="10">
    <source>
        <dbReference type="EMBL" id="CRK86344.1"/>
    </source>
</evidence>
<evidence type="ECO:0000256" key="8">
    <source>
        <dbReference type="SAM" id="Phobius"/>
    </source>
</evidence>
<keyword evidence="4" id="KW-0769">Symport</keyword>
<dbReference type="FunFam" id="1.20.1250.20:FF:000003">
    <property type="entry name" value="Solute carrier family 17 member 3"/>
    <property type="match status" value="1"/>
</dbReference>
<evidence type="ECO:0000256" key="3">
    <source>
        <dbReference type="ARBA" id="ARBA00022692"/>
    </source>
</evidence>